<comment type="function">
    <text evidence="9">E2 conjugating enzyme required for the cytoplasm to vacuole transport (Cvt) and autophagy. Required for selective autophagic degradation of the nucleus (nucleophagy) as well as for mitophagy which contributes to regulate mitochondrial quantity and quality by eliminating the mitochondria to a basal level to fulfill cellular energy requirements and preventing excess ROS production. Responsible for the E2-like covalent binding of phosphatidylethanolamine to the C-terminal Gly of ATG8. The ATG12-ATG5 conjugate plays a role of an E3 and promotes the transfer of ATG8 from ATG3 to phosphatidylethanolamine (PE). This step is required for the membrane association of ATG8. The formation of the ATG8-phosphatidylethanolamine conjugate is essential for autophagy and for the cytoplasm to vacuole transport (Cvt). The ATG8-PE conjugate mediates tethering between adjacent membranes and stimulates membrane hemifusion, leading to expansion of the autophagosomal membrane during autophagy.</text>
</comment>
<dbReference type="PANTHER" id="PTHR12866:SF2">
    <property type="entry name" value="UBIQUITIN-LIKE-CONJUGATING ENZYME ATG3"/>
    <property type="match status" value="1"/>
</dbReference>
<evidence type="ECO:0000313" key="14">
    <source>
        <dbReference type="Proteomes" id="UP000095728"/>
    </source>
</evidence>
<comment type="subcellular location">
    <subcellularLocation>
        <location evidence="1">Cytoplasm</location>
    </subcellularLocation>
</comment>
<keyword evidence="8" id="KW-0072">Autophagy</keyword>
<evidence type="ECO:0000256" key="4">
    <source>
        <dbReference type="ARBA" id="ARBA00022448"/>
    </source>
</evidence>
<dbReference type="PANTHER" id="PTHR12866">
    <property type="entry name" value="UBIQUITIN-LIKE-CONJUGATING ENZYME ATG3"/>
    <property type="match status" value="1"/>
</dbReference>
<evidence type="ECO:0000256" key="8">
    <source>
        <dbReference type="ARBA" id="ARBA00023006"/>
    </source>
</evidence>
<name>A0A1E5RFC1_9ASCO</name>
<organism evidence="13 14">
    <name type="scientific">Hanseniaspora osmophila</name>
    <dbReference type="NCBI Taxonomy" id="56408"/>
    <lineage>
        <taxon>Eukaryota</taxon>
        <taxon>Fungi</taxon>
        <taxon>Dikarya</taxon>
        <taxon>Ascomycota</taxon>
        <taxon>Saccharomycotina</taxon>
        <taxon>Saccharomycetes</taxon>
        <taxon>Saccharomycodales</taxon>
        <taxon>Saccharomycodaceae</taxon>
        <taxon>Hanseniaspora</taxon>
    </lineage>
</organism>
<evidence type="ECO:0000256" key="2">
    <source>
        <dbReference type="ARBA" id="ARBA00007683"/>
    </source>
</evidence>
<evidence type="ECO:0000256" key="10">
    <source>
        <dbReference type="ARBA" id="ARBA00032144"/>
    </source>
</evidence>
<dbReference type="GO" id="GO:0000422">
    <property type="term" value="P:autophagy of mitochondrion"/>
    <property type="evidence" value="ECO:0007669"/>
    <property type="project" value="TreeGrafter"/>
</dbReference>
<gene>
    <name evidence="13" type="ORF">AWRI3579_g1742</name>
</gene>
<dbReference type="Pfam" id="PF03987">
    <property type="entry name" value="Autophagy_act_C"/>
    <property type="match status" value="1"/>
</dbReference>
<dbReference type="InParanoid" id="A0A1E5RFC1"/>
<evidence type="ECO:0000256" key="6">
    <source>
        <dbReference type="ARBA" id="ARBA00022786"/>
    </source>
</evidence>
<dbReference type="EMBL" id="LPNM01000007">
    <property type="protein sequence ID" value="OEJ85599.1"/>
    <property type="molecule type" value="Genomic_DNA"/>
</dbReference>
<reference evidence="14" key="1">
    <citation type="journal article" date="2016" name="Genome Announc.">
        <title>Genome sequences of three species of Hanseniaspora isolated from spontaneous wine fermentations.</title>
        <authorList>
            <person name="Sternes P.R."/>
            <person name="Lee D."/>
            <person name="Kutyna D.R."/>
            <person name="Borneman A.R."/>
        </authorList>
    </citation>
    <scope>NUCLEOTIDE SEQUENCE [LARGE SCALE GENOMIC DNA]</scope>
    <source>
        <strain evidence="14">AWRI3579</strain>
    </source>
</reference>
<keyword evidence="6" id="KW-0833">Ubl conjugation pathway</keyword>
<dbReference type="Proteomes" id="UP000095728">
    <property type="component" value="Unassembled WGS sequence"/>
</dbReference>
<evidence type="ECO:0000256" key="11">
    <source>
        <dbReference type="ARBA" id="ARBA00033139"/>
    </source>
</evidence>
<keyword evidence="14" id="KW-1185">Reference proteome</keyword>
<dbReference type="GO" id="GO:0044804">
    <property type="term" value="P:nucleophagy"/>
    <property type="evidence" value="ECO:0007669"/>
    <property type="project" value="TreeGrafter"/>
</dbReference>
<evidence type="ECO:0000256" key="7">
    <source>
        <dbReference type="ARBA" id="ARBA00022927"/>
    </source>
</evidence>
<dbReference type="GO" id="GO:0019776">
    <property type="term" value="F:Atg8-family ligase activity"/>
    <property type="evidence" value="ECO:0007669"/>
    <property type="project" value="TreeGrafter"/>
</dbReference>
<evidence type="ECO:0000256" key="12">
    <source>
        <dbReference type="SAM" id="MobiDB-lite"/>
    </source>
</evidence>
<protein>
    <recommendedName>
        <fullName evidence="3">Autophagy-related protein 3</fullName>
    </recommendedName>
    <alternativeName>
        <fullName evidence="10 11">Autophagy-related E2-like conjugation enzyme ATG3</fullName>
    </alternativeName>
</protein>
<dbReference type="GO" id="GO:0061723">
    <property type="term" value="P:glycophagy"/>
    <property type="evidence" value="ECO:0007669"/>
    <property type="project" value="TreeGrafter"/>
</dbReference>
<feature type="region of interest" description="Disordered" evidence="12">
    <location>
        <begin position="285"/>
        <end position="317"/>
    </location>
</feature>
<accession>A0A1E5RFC1</accession>
<comment type="similarity">
    <text evidence="2">Belongs to the ATG3 family.</text>
</comment>
<keyword evidence="7" id="KW-0653">Protein transport</keyword>
<dbReference type="GO" id="GO:0015031">
    <property type="term" value="P:protein transport"/>
    <property type="evidence" value="ECO:0007669"/>
    <property type="project" value="UniProtKB-KW"/>
</dbReference>
<sequence length="352" mass="40156">MLRSTISSWREYLTPLQHHSKYKENGTITPEEFVIAGDYLQSMFPTWKWNGEDMANTNVKDMSIRDFLPKEKQFLVTRKVVCDKRVEVPLEDYDVNDEEQDGKNIKAKSTGSDDELDDEGWVVESLKTLHVSDRTNPEKAKQGNTAFADQANTLGADDEEFVEEIFEEDFEGTIDDFDESNGVEGFESVSATALNATTRYYDLYITYSTSYRVPKMYLVGFDSDGLPLQPKAMMDDITPDYRSKTATIENLPFFKSKMTSVSIHPCKHSNVMRMLMNKKLEGVSLQTHSDEAESREKEVDTKLAANSDLKEEELQDNEDAAGLRVDQYLVVFLKFISSVVPTIQYDFTMEGL</sequence>
<dbReference type="GO" id="GO:0000045">
    <property type="term" value="P:autophagosome assembly"/>
    <property type="evidence" value="ECO:0007669"/>
    <property type="project" value="TreeGrafter"/>
</dbReference>
<dbReference type="FunCoup" id="A0A1E5RFC1">
    <property type="interactions" value="1080"/>
</dbReference>
<keyword evidence="5" id="KW-0963">Cytoplasm</keyword>
<dbReference type="Gene3D" id="3.30.1460.50">
    <property type="match status" value="1"/>
</dbReference>
<dbReference type="AlphaFoldDB" id="A0A1E5RFC1"/>
<evidence type="ECO:0000256" key="9">
    <source>
        <dbReference type="ARBA" id="ARBA00025674"/>
    </source>
</evidence>
<dbReference type="STRING" id="56408.A0A1E5RFC1"/>
<keyword evidence="4" id="KW-0813">Transport</keyword>
<dbReference type="OrthoDB" id="1584384at2759"/>
<comment type="caution">
    <text evidence="13">The sequence shown here is derived from an EMBL/GenBank/DDBJ whole genome shotgun (WGS) entry which is preliminary data.</text>
</comment>
<evidence type="ECO:0000256" key="5">
    <source>
        <dbReference type="ARBA" id="ARBA00022490"/>
    </source>
</evidence>
<dbReference type="GO" id="GO:0000407">
    <property type="term" value="C:phagophore assembly site"/>
    <property type="evidence" value="ECO:0007669"/>
    <property type="project" value="TreeGrafter"/>
</dbReference>
<feature type="compositionally biased region" description="Basic and acidic residues" evidence="12">
    <location>
        <begin position="288"/>
        <end position="301"/>
    </location>
</feature>
<evidence type="ECO:0000256" key="1">
    <source>
        <dbReference type="ARBA" id="ARBA00004496"/>
    </source>
</evidence>
<evidence type="ECO:0000313" key="13">
    <source>
        <dbReference type="EMBL" id="OEJ85599.1"/>
    </source>
</evidence>
<dbReference type="InterPro" id="IPR007135">
    <property type="entry name" value="Atg3/Atg10"/>
</dbReference>
<proteinExistence type="inferred from homology"/>
<evidence type="ECO:0000256" key="3">
    <source>
        <dbReference type="ARBA" id="ARBA00018067"/>
    </source>
</evidence>
<dbReference type="GO" id="GO:0005829">
    <property type="term" value="C:cytosol"/>
    <property type="evidence" value="ECO:0007669"/>
    <property type="project" value="TreeGrafter"/>
</dbReference>